<dbReference type="SUPFAM" id="SSF53067">
    <property type="entry name" value="Actin-like ATPase domain"/>
    <property type="match status" value="2"/>
</dbReference>
<dbReference type="InterPro" id="IPR018484">
    <property type="entry name" value="FGGY_N"/>
</dbReference>
<evidence type="ECO:0000256" key="4">
    <source>
        <dbReference type="ARBA" id="ARBA00022777"/>
    </source>
</evidence>
<evidence type="ECO:0000256" key="5">
    <source>
        <dbReference type="ARBA" id="ARBA00022840"/>
    </source>
</evidence>
<dbReference type="Gene3D" id="3.30.420.40">
    <property type="match status" value="2"/>
</dbReference>
<sequence>MTVVVGLDIGTQSVKLLAYDADRRRMLAVRGQPLALVEGPDGSREQHPQWWLEAVRQCFADLDAALRARVVAIGVSGQQHGFVPLDAAGEVLAPAKLWCDTSSWRECDEIMAAAGGYRQCIALAGNPVLAGYTASKLPWTRKHRPDVYRRLAGILLPHDYINAWLTGERWMECGDASGTGWLDVRRRCWSPAMLAATDAERDLSRCLPPLVDAHFSAPIAPAIADELGLPHAVRVSAGGGDNMMAAIGTGNVQPGVLSVSLGTSGTLFASADRPVVDAEGLWAAFCSSTGGWLPLVCTMNCTVATGRVATAFGFEAGEGDALVERTSPGADGLLMLPFFNGERTPDLPTARASLHGMTPGNFTRANAYRAAMEGATYALRHGLDALRTAGLDFGTIRLTGGGANSAPWRQLLADVFELPVEIPAETEGAAFGAALQALWAWRCDGGDQGSIAELAREHVALDATRAAQPRAANVAAYQEPYRQFLALLAAEQHAHGRLAGAAPSELSP</sequence>
<dbReference type="PIRSF" id="PIRSF000538">
    <property type="entry name" value="GlpK"/>
    <property type="match status" value="1"/>
</dbReference>
<keyword evidence="5 6" id="KW-0067">ATP-binding</keyword>
<evidence type="ECO:0000256" key="6">
    <source>
        <dbReference type="HAMAP-Rule" id="MF_02220"/>
    </source>
</evidence>
<organism evidence="10 11">
    <name type="scientific">Rhodanobacter humi</name>
    <dbReference type="NCBI Taxonomy" id="1888173"/>
    <lineage>
        <taxon>Bacteria</taxon>
        <taxon>Pseudomonadati</taxon>
        <taxon>Pseudomonadota</taxon>
        <taxon>Gammaproteobacteria</taxon>
        <taxon>Lysobacterales</taxon>
        <taxon>Rhodanobacteraceae</taxon>
        <taxon>Rhodanobacter</taxon>
    </lineage>
</organism>
<accession>A0ABV4APP9</accession>
<dbReference type="PANTHER" id="PTHR43095">
    <property type="entry name" value="SUGAR KINASE"/>
    <property type="match status" value="1"/>
</dbReference>
<protein>
    <recommendedName>
        <fullName evidence="6 7">Xylulose kinase</fullName>
        <shortName evidence="6 7">Xylulokinase</shortName>
        <ecNumber evidence="6 7">2.7.1.17</ecNumber>
    </recommendedName>
</protein>
<feature type="site" description="Important for activity" evidence="6">
    <location>
        <position position="8"/>
    </location>
</feature>
<keyword evidence="6 7" id="KW-0859">Xylose metabolism</keyword>
<feature type="domain" description="Carbohydrate kinase FGGY C-terminal" evidence="9">
    <location>
        <begin position="258"/>
        <end position="441"/>
    </location>
</feature>
<feature type="domain" description="Carbohydrate kinase FGGY N-terminal" evidence="8">
    <location>
        <begin position="4"/>
        <end position="248"/>
    </location>
</feature>
<comment type="similarity">
    <text evidence="1 6 7">Belongs to the FGGY kinase family.</text>
</comment>
<name>A0ABV4APP9_9GAMM</name>
<dbReference type="InterPro" id="IPR006000">
    <property type="entry name" value="Xylulokinase"/>
</dbReference>
<keyword evidence="3 6" id="KW-0547">Nucleotide-binding</keyword>
<evidence type="ECO:0000313" key="11">
    <source>
        <dbReference type="Proteomes" id="UP001562159"/>
    </source>
</evidence>
<dbReference type="Pfam" id="PF00370">
    <property type="entry name" value="FGGY_N"/>
    <property type="match status" value="1"/>
</dbReference>
<evidence type="ECO:0000313" key="10">
    <source>
        <dbReference type="EMBL" id="MEY2181564.1"/>
    </source>
</evidence>
<dbReference type="InterPro" id="IPR000577">
    <property type="entry name" value="Carb_kinase_FGGY"/>
</dbReference>
<dbReference type="CDD" id="cd07809">
    <property type="entry name" value="ASKHA_NBD_FGGY_BaXK-like"/>
    <property type="match status" value="1"/>
</dbReference>
<reference evidence="10 11" key="1">
    <citation type="submission" date="2024-07" db="EMBL/GenBank/DDBJ databases">
        <title>Molecular mechanisms and environmental adaptations of flagellar loss and biofilm growth of Rhodanobacter under environmental stress.</title>
        <authorList>
            <person name="Chen M."/>
        </authorList>
    </citation>
    <scope>NUCLEOTIDE SEQUENCE [LARGE SCALE GENOMIC DNA]</scope>
    <source>
        <strain evidence="10 11">RS22</strain>
    </source>
</reference>
<dbReference type="Proteomes" id="UP001562159">
    <property type="component" value="Unassembled WGS sequence"/>
</dbReference>
<dbReference type="GO" id="GO:0004856">
    <property type="term" value="F:D-xylulokinase activity"/>
    <property type="evidence" value="ECO:0007669"/>
    <property type="project" value="UniProtKB-EC"/>
</dbReference>
<proteinExistence type="inferred from homology"/>
<dbReference type="NCBIfam" id="TIGR01312">
    <property type="entry name" value="XylB"/>
    <property type="match status" value="1"/>
</dbReference>
<feature type="active site" description="Proton acceptor" evidence="6">
    <location>
        <position position="241"/>
    </location>
</feature>
<keyword evidence="6 7" id="KW-0119">Carbohydrate metabolism</keyword>
<gene>
    <name evidence="6 7 10" type="primary">xylB</name>
    <name evidence="10" type="ORF">AB7878_03970</name>
</gene>
<dbReference type="EC" id="2.7.1.17" evidence="6 7"/>
<evidence type="ECO:0000259" key="8">
    <source>
        <dbReference type="Pfam" id="PF00370"/>
    </source>
</evidence>
<dbReference type="Pfam" id="PF02782">
    <property type="entry name" value="FGGY_C"/>
    <property type="match status" value="1"/>
</dbReference>
<keyword evidence="2 6" id="KW-0808">Transferase</keyword>
<keyword evidence="4 6" id="KW-0418">Kinase</keyword>
<evidence type="ECO:0000256" key="3">
    <source>
        <dbReference type="ARBA" id="ARBA00022741"/>
    </source>
</evidence>
<keyword evidence="11" id="KW-1185">Reference proteome</keyword>
<comment type="function">
    <text evidence="6">Catalyzes the phosphorylation of D-xylulose to D-xylulose 5-phosphate.</text>
</comment>
<dbReference type="InterPro" id="IPR018485">
    <property type="entry name" value="FGGY_C"/>
</dbReference>
<dbReference type="InterPro" id="IPR043129">
    <property type="entry name" value="ATPase_NBD"/>
</dbReference>
<dbReference type="PANTHER" id="PTHR43095:SF5">
    <property type="entry name" value="XYLULOSE KINASE"/>
    <property type="match status" value="1"/>
</dbReference>
<evidence type="ECO:0000259" key="9">
    <source>
        <dbReference type="Pfam" id="PF02782"/>
    </source>
</evidence>
<feature type="binding site" evidence="6">
    <location>
        <begin position="79"/>
        <end position="80"/>
    </location>
    <ligand>
        <name>substrate</name>
    </ligand>
</feature>
<dbReference type="HAMAP" id="MF_02220">
    <property type="entry name" value="XylB"/>
    <property type="match status" value="1"/>
</dbReference>
<dbReference type="InterPro" id="IPR050406">
    <property type="entry name" value="FGGY_Carb_Kinase"/>
</dbReference>
<comment type="caution">
    <text evidence="10">The sequence shown here is derived from an EMBL/GenBank/DDBJ whole genome shotgun (WGS) entry which is preliminary data.</text>
</comment>
<comment type="catalytic activity">
    <reaction evidence="6 7">
        <text>D-xylulose + ATP = D-xylulose 5-phosphate + ADP + H(+)</text>
        <dbReference type="Rhea" id="RHEA:10964"/>
        <dbReference type="ChEBI" id="CHEBI:15378"/>
        <dbReference type="ChEBI" id="CHEBI:17140"/>
        <dbReference type="ChEBI" id="CHEBI:30616"/>
        <dbReference type="ChEBI" id="CHEBI:57737"/>
        <dbReference type="ChEBI" id="CHEBI:456216"/>
        <dbReference type="EC" id="2.7.1.17"/>
    </reaction>
</comment>
<dbReference type="EMBL" id="JBGBPY010000001">
    <property type="protein sequence ID" value="MEY2181564.1"/>
    <property type="molecule type" value="Genomic_DNA"/>
</dbReference>
<evidence type="ECO:0000256" key="1">
    <source>
        <dbReference type="ARBA" id="ARBA00009156"/>
    </source>
</evidence>
<evidence type="ECO:0000256" key="7">
    <source>
        <dbReference type="RuleBase" id="RU364073"/>
    </source>
</evidence>
<evidence type="ECO:0000256" key="2">
    <source>
        <dbReference type="ARBA" id="ARBA00022679"/>
    </source>
</evidence>